<dbReference type="CDD" id="cd07957">
    <property type="entry name" value="Anticodon_Ia_Met"/>
    <property type="match status" value="1"/>
</dbReference>
<dbReference type="GO" id="GO:0005829">
    <property type="term" value="C:cytosol"/>
    <property type="evidence" value="ECO:0007669"/>
    <property type="project" value="TreeGrafter"/>
</dbReference>
<dbReference type="OrthoDB" id="5844513at2759"/>
<feature type="compositionally biased region" description="Basic and acidic residues" evidence="14">
    <location>
        <begin position="619"/>
        <end position="632"/>
    </location>
</feature>
<evidence type="ECO:0000256" key="7">
    <source>
        <dbReference type="ARBA" id="ARBA00022840"/>
    </source>
</evidence>
<evidence type="ECO:0000256" key="14">
    <source>
        <dbReference type="SAM" id="MobiDB-lite"/>
    </source>
</evidence>
<evidence type="ECO:0000256" key="3">
    <source>
        <dbReference type="ARBA" id="ARBA00012838"/>
    </source>
</evidence>
<dbReference type="SUPFAM" id="SSF57770">
    <property type="entry name" value="Methionyl-tRNA synthetase (MetRS), Zn-domain"/>
    <property type="match status" value="1"/>
</dbReference>
<dbReference type="Pfam" id="PF19303">
    <property type="entry name" value="Anticodon_3"/>
    <property type="match status" value="1"/>
</dbReference>
<dbReference type="eggNOG" id="KOG1247">
    <property type="taxonomic scope" value="Eukaryota"/>
</dbReference>
<evidence type="ECO:0000256" key="9">
    <source>
        <dbReference type="ARBA" id="ARBA00022917"/>
    </source>
</evidence>
<evidence type="ECO:0000256" key="10">
    <source>
        <dbReference type="ARBA" id="ARBA00023146"/>
    </source>
</evidence>
<gene>
    <name evidence="17" type="ORF">UCRPA7_3084</name>
</gene>
<dbReference type="SUPFAM" id="SSF47323">
    <property type="entry name" value="Anticodon-binding domain of a subclass of class I aminoacyl-tRNA synthetases"/>
    <property type="match status" value="1"/>
</dbReference>
<evidence type="ECO:0000256" key="4">
    <source>
        <dbReference type="ARBA" id="ARBA00022555"/>
    </source>
</evidence>
<organism evidence="17 18">
    <name type="scientific">Phaeoacremonium minimum (strain UCR-PA7)</name>
    <name type="common">Esca disease fungus</name>
    <name type="synonym">Togninia minima</name>
    <dbReference type="NCBI Taxonomy" id="1286976"/>
    <lineage>
        <taxon>Eukaryota</taxon>
        <taxon>Fungi</taxon>
        <taxon>Dikarya</taxon>
        <taxon>Ascomycota</taxon>
        <taxon>Pezizomycotina</taxon>
        <taxon>Sordariomycetes</taxon>
        <taxon>Sordariomycetidae</taxon>
        <taxon>Togniniales</taxon>
        <taxon>Togniniaceae</taxon>
        <taxon>Phaeoacremonium</taxon>
    </lineage>
</organism>
<dbReference type="PANTHER" id="PTHR45765">
    <property type="entry name" value="METHIONINE--TRNA LIGASE"/>
    <property type="match status" value="1"/>
</dbReference>
<feature type="compositionally biased region" description="Low complexity" evidence="14">
    <location>
        <begin position="640"/>
        <end position="649"/>
    </location>
</feature>
<accession>R8BQH6</accession>
<evidence type="ECO:0000259" key="16">
    <source>
        <dbReference type="Pfam" id="PF19303"/>
    </source>
</evidence>
<comment type="similarity">
    <text evidence="2 13">Belongs to the class-I aminoacyl-tRNA synthetase family.</text>
</comment>
<dbReference type="GO" id="GO:0017101">
    <property type="term" value="C:aminoacyl-tRNA synthetase multienzyme complex"/>
    <property type="evidence" value="ECO:0007669"/>
    <property type="project" value="TreeGrafter"/>
</dbReference>
<dbReference type="InterPro" id="IPR029038">
    <property type="entry name" value="MetRS_Zn"/>
</dbReference>
<keyword evidence="9 13" id="KW-0648">Protein biosynthesis</keyword>
<dbReference type="InterPro" id="IPR001412">
    <property type="entry name" value="aa-tRNA-synth_I_CS"/>
</dbReference>
<dbReference type="GO" id="GO:0005524">
    <property type="term" value="F:ATP binding"/>
    <property type="evidence" value="ECO:0007669"/>
    <property type="project" value="UniProtKB-KW"/>
</dbReference>
<dbReference type="PROSITE" id="PS00178">
    <property type="entry name" value="AA_TRNA_LIGASE_I"/>
    <property type="match status" value="1"/>
</dbReference>
<dbReference type="InterPro" id="IPR014729">
    <property type="entry name" value="Rossmann-like_a/b/a_fold"/>
</dbReference>
<dbReference type="RefSeq" id="XP_007913851.1">
    <property type="nucleotide sequence ID" value="XM_007915660.1"/>
</dbReference>
<dbReference type="PANTHER" id="PTHR45765:SF1">
    <property type="entry name" value="METHIONINE--TRNA LIGASE, CYTOPLASMIC"/>
    <property type="match status" value="1"/>
</dbReference>
<sequence>MGSTTPILPVPGKRNTLITSALPYVNNVPHLGNIIGSVLSADVYSRFSKSRGHPTLFICGSDEYGTATETKALEEGVSPAELCAKYHALHKGIYDWFEIAFDKFGRTPTPQQTEITQDIFRKLWKNGYIEERETTQPFCPVEAHHTFLADRFVEGTCSICGDNGARGDQCDKCGNLLDPFEPEPEAGAPGDDQDVQAKATGWLINPRCKLDGATPERRKTKHLYLRLDALKDEIKSWSDKASVDGSWSANCIQIVNSWIQKGLKARGITRDLRWGTPIPTGLDGLSDEEYAKKVFYVWFDACIGYVSITKCYTDGDDLQGKNWEKWWKNPDEVSLVQFMGKDNVQFHAIIFPGSQLGTGDKWTMVHKLSTTEYLNYEDSKFSKSKGVGVFGNNAQDTGIEPNVWRYYLLSRRPETSDSEFKWQEFVDANNNDLLKNLGNFNQRVLKFCQAKYDSVVPDYTKYTSAEFESHKKQVNATLKEYIANLEATKLRQGLADVLSISALGNKLLQDNKLDNRLLTEEPDRCAAVIGTALNQIKLLASILYPYMPGTAESIFTQLGLEPSPFIPDTWTADDLKPGHKLGAPKLLFTQIPASKVEEWREAYGGEEVRKQKALAAEKAAEKKAQKEREKEKKRLKKEAAAAAAAAAAANGQPSSSGTVETAEKQQETDPVIEKVTEALEKADVHTS</sequence>
<dbReference type="Proteomes" id="UP000014074">
    <property type="component" value="Unassembled WGS sequence"/>
</dbReference>
<evidence type="ECO:0000313" key="18">
    <source>
        <dbReference type="Proteomes" id="UP000014074"/>
    </source>
</evidence>
<dbReference type="InterPro" id="IPR041872">
    <property type="entry name" value="Anticodon_Met"/>
</dbReference>
<protein>
    <recommendedName>
        <fullName evidence="3">methionine--tRNA ligase</fullName>
        <ecNumber evidence="3">6.1.1.10</ecNumber>
    </recommendedName>
    <alternativeName>
        <fullName evidence="11">Methionyl-tRNA synthetase</fullName>
    </alternativeName>
</protein>
<keyword evidence="8" id="KW-0694">RNA-binding</keyword>
<dbReference type="FunFam" id="1.10.730.10:FF:000031">
    <property type="entry name" value="Putative Methionyl-tRNA synthetase"/>
    <property type="match status" value="1"/>
</dbReference>
<dbReference type="GO" id="GO:0006431">
    <property type="term" value="P:methionyl-tRNA aminoacylation"/>
    <property type="evidence" value="ECO:0007669"/>
    <property type="project" value="EnsemblFungi"/>
</dbReference>
<comment type="catalytic activity">
    <reaction evidence="12">
        <text>tRNA(Met) + L-methionine + ATP = L-methionyl-tRNA(Met) + AMP + diphosphate</text>
        <dbReference type="Rhea" id="RHEA:13481"/>
        <dbReference type="Rhea" id="RHEA-COMP:9667"/>
        <dbReference type="Rhea" id="RHEA-COMP:9698"/>
        <dbReference type="ChEBI" id="CHEBI:30616"/>
        <dbReference type="ChEBI" id="CHEBI:33019"/>
        <dbReference type="ChEBI" id="CHEBI:57844"/>
        <dbReference type="ChEBI" id="CHEBI:78442"/>
        <dbReference type="ChEBI" id="CHEBI:78530"/>
        <dbReference type="ChEBI" id="CHEBI:456215"/>
        <dbReference type="EC" id="6.1.1.10"/>
    </reaction>
</comment>
<dbReference type="InterPro" id="IPR015413">
    <property type="entry name" value="Methionyl/Leucyl_tRNA_Synth"/>
</dbReference>
<dbReference type="InterPro" id="IPR009080">
    <property type="entry name" value="tRNAsynth_Ia_anticodon-bd"/>
</dbReference>
<keyword evidence="6 13" id="KW-0547">Nucleotide-binding</keyword>
<evidence type="ECO:0000256" key="8">
    <source>
        <dbReference type="ARBA" id="ARBA00022884"/>
    </source>
</evidence>
<dbReference type="InterPro" id="IPR033911">
    <property type="entry name" value="MetRS_core"/>
</dbReference>
<evidence type="ECO:0000256" key="12">
    <source>
        <dbReference type="ARBA" id="ARBA00047364"/>
    </source>
</evidence>
<evidence type="ECO:0000256" key="2">
    <source>
        <dbReference type="ARBA" id="ARBA00005594"/>
    </source>
</evidence>
<dbReference type="AlphaFoldDB" id="R8BQH6"/>
<evidence type="ECO:0000256" key="1">
    <source>
        <dbReference type="ARBA" id="ARBA00004496"/>
    </source>
</evidence>
<dbReference type="NCBIfam" id="TIGR00398">
    <property type="entry name" value="metG"/>
    <property type="match status" value="1"/>
</dbReference>
<evidence type="ECO:0000259" key="15">
    <source>
        <dbReference type="Pfam" id="PF09334"/>
    </source>
</evidence>
<reference evidence="18" key="1">
    <citation type="journal article" date="2013" name="Genome Announc.">
        <title>Draft genome sequence of the ascomycete Phaeoacremonium aleophilum strain UCR-PA7, a causal agent of the esca disease complex in grapevines.</title>
        <authorList>
            <person name="Blanco-Ulate B."/>
            <person name="Rolshausen P."/>
            <person name="Cantu D."/>
        </authorList>
    </citation>
    <scope>NUCLEOTIDE SEQUENCE [LARGE SCALE GENOMIC DNA]</scope>
    <source>
        <strain evidence="18">UCR-PA7</strain>
    </source>
</reference>
<evidence type="ECO:0000256" key="5">
    <source>
        <dbReference type="ARBA" id="ARBA00022598"/>
    </source>
</evidence>
<dbReference type="InterPro" id="IPR023458">
    <property type="entry name" value="Met-tRNA_ligase_1"/>
</dbReference>
<keyword evidence="18" id="KW-1185">Reference proteome</keyword>
<dbReference type="GO" id="GO:0004825">
    <property type="term" value="F:methionine-tRNA ligase activity"/>
    <property type="evidence" value="ECO:0007669"/>
    <property type="project" value="UniProtKB-EC"/>
</dbReference>
<dbReference type="GO" id="GO:0000049">
    <property type="term" value="F:tRNA binding"/>
    <property type="evidence" value="ECO:0007669"/>
    <property type="project" value="UniProtKB-KW"/>
</dbReference>
<name>R8BQH6_PHAM7</name>
<dbReference type="KEGG" id="tmn:UCRPA7_3084"/>
<dbReference type="PRINTS" id="PR01041">
    <property type="entry name" value="TRNASYNTHMET"/>
</dbReference>
<evidence type="ECO:0000256" key="11">
    <source>
        <dbReference type="ARBA" id="ARBA00030904"/>
    </source>
</evidence>
<dbReference type="EC" id="6.1.1.10" evidence="3"/>
<evidence type="ECO:0000313" key="17">
    <source>
        <dbReference type="EMBL" id="EOO01535.1"/>
    </source>
</evidence>
<keyword evidence="7 13" id="KW-0067">ATP-binding</keyword>
<evidence type="ECO:0000256" key="6">
    <source>
        <dbReference type="ARBA" id="ARBA00022741"/>
    </source>
</evidence>
<dbReference type="Gene3D" id="1.10.730.10">
    <property type="entry name" value="Isoleucyl-tRNA Synthetase, Domain 1"/>
    <property type="match status" value="1"/>
</dbReference>
<dbReference type="GeneID" id="19323399"/>
<dbReference type="CDD" id="cd00814">
    <property type="entry name" value="MetRS_core"/>
    <property type="match status" value="1"/>
</dbReference>
<feature type="compositionally biased region" description="Basic and acidic residues" evidence="14">
    <location>
        <begin position="661"/>
        <end position="687"/>
    </location>
</feature>
<comment type="subcellular location">
    <subcellularLocation>
        <location evidence="1">Cytoplasm</location>
    </subcellularLocation>
</comment>
<evidence type="ECO:0000256" key="13">
    <source>
        <dbReference type="RuleBase" id="RU363039"/>
    </source>
</evidence>
<dbReference type="GO" id="GO:0017102">
    <property type="term" value="C:methionyl glutamyl tRNA synthetase complex"/>
    <property type="evidence" value="ECO:0007669"/>
    <property type="project" value="EnsemblFungi"/>
</dbReference>
<keyword evidence="10 13" id="KW-0030">Aminoacyl-tRNA synthetase</keyword>
<dbReference type="EMBL" id="KB932993">
    <property type="protein sequence ID" value="EOO01535.1"/>
    <property type="molecule type" value="Genomic_DNA"/>
</dbReference>
<dbReference type="GO" id="GO:0010494">
    <property type="term" value="C:cytoplasmic stress granule"/>
    <property type="evidence" value="ECO:0007669"/>
    <property type="project" value="EnsemblFungi"/>
</dbReference>
<dbReference type="SUPFAM" id="SSF52374">
    <property type="entry name" value="Nucleotidylyl transferase"/>
    <property type="match status" value="1"/>
</dbReference>
<dbReference type="Gene3D" id="3.40.50.620">
    <property type="entry name" value="HUPs"/>
    <property type="match status" value="1"/>
</dbReference>
<dbReference type="Gene3D" id="2.20.28.20">
    <property type="entry name" value="Methionyl-tRNA synthetase, Zn-domain"/>
    <property type="match status" value="1"/>
</dbReference>
<dbReference type="GO" id="GO:1990825">
    <property type="term" value="F:sequence-specific mRNA binding"/>
    <property type="evidence" value="ECO:0007669"/>
    <property type="project" value="EnsemblFungi"/>
</dbReference>
<feature type="domain" description="Methionyl/Leucyl tRNA synthetase" evidence="15">
    <location>
        <begin position="17"/>
        <end position="445"/>
    </location>
</feature>
<dbReference type="Pfam" id="PF09334">
    <property type="entry name" value="tRNA-synt_1g"/>
    <property type="match status" value="1"/>
</dbReference>
<keyword evidence="5 13" id="KW-0436">Ligase</keyword>
<dbReference type="InterPro" id="IPR014758">
    <property type="entry name" value="Met-tRNA_synth"/>
</dbReference>
<proteinExistence type="inferred from homology"/>
<feature type="region of interest" description="Disordered" evidence="14">
    <location>
        <begin position="619"/>
        <end position="687"/>
    </location>
</feature>
<keyword evidence="4" id="KW-0820">tRNA-binding</keyword>
<feature type="domain" description="Methionyl-tRNA synthetase anticodon-binding" evidence="16">
    <location>
        <begin position="456"/>
        <end position="606"/>
    </location>
</feature>
<dbReference type="HOGENOM" id="CLU_009710_3_2_1"/>